<comment type="similarity">
    <text evidence="1">Belongs to the UPF0065 (bug) family.</text>
</comment>
<dbReference type="SUPFAM" id="SSF53850">
    <property type="entry name" value="Periplasmic binding protein-like II"/>
    <property type="match status" value="1"/>
</dbReference>
<dbReference type="Proteomes" id="UP000294692">
    <property type="component" value="Unassembled WGS sequence"/>
</dbReference>
<reference evidence="2 3" key="1">
    <citation type="submission" date="2019-03" db="EMBL/GenBank/DDBJ databases">
        <title>Genomic Encyclopedia of Type Strains, Phase IV (KMG-IV): sequencing the most valuable type-strain genomes for metagenomic binning, comparative biology and taxonomic classification.</title>
        <authorList>
            <person name="Goeker M."/>
        </authorList>
    </citation>
    <scope>NUCLEOTIDE SEQUENCE [LARGE SCALE GENOMIC DNA]</scope>
    <source>
        <strain evidence="2 3">DSM 100048</strain>
    </source>
</reference>
<dbReference type="Gene3D" id="3.40.190.150">
    <property type="entry name" value="Bordetella uptake gene, domain 1"/>
    <property type="match status" value="1"/>
</dbReference>
<evidence type="ECO:0000313" key="3">
    <source>
        <dbReference type="Proteomes" id="UP000294692"/>
    </source>
</evidence>
<comment type="caution">
    <text evidence="2">The sequence shown here is derived from an EMBL/GenBank/DDBJ whole genome shotgun (WGS) entry which is preliminary data.</text>
</comment>
<sequence length="344" mass="35701">MKTARMETIDTTAGLLPAASGQGKRSKLSVLGQAALAALLAIGASQPAFAQRVVKMVVPYGPGSTLDIVARSFNAELGEAMNATVIVENRAGAGGTLGTAMVAKATDNNTLLLTAATFNIASHLYKNTGYDPVKDFTGISYIGNSGFVLAIPGNLGVNTLQDYIRLLKSKPGELNYSSAGSGGATHLAMASLLSKVGATMQHIPMKATGEAINEVLAGRVQGTMSATVALTGMVNEPRIKLLAYTGAKRSSMLPDLPTVAEAGLPGFAYDTWYALLAPASMPKAEVEKVHAAMEKVLANPKVQERLKNQGMELGTMSIDELGAMLKADYDVAGKLVEASGAKVE</sequence>
<protein>
    <submittedName>
        <fullName evidence="2">Tripartite-type tricarboxylate transporter receptor subunit TctC</fullName>
    </submittedName>
</protein>
<dbReference type="Gene3D" id="3.40.190.10">
    <property type="entry name" value="Periplasmic binding protein-like II"/>
    <property type="match status" value="1"/>
</dbReference>
<gene>
    <name evidence="2" type="ORF">EV686_11253</name>
</gene>
<dbReference type="PIRSF" id="PIRSF017082">
    <property type="entry name" value="YflP"/>
    <property type="match status" value="1"/>
</dbReference>
<keyword evidence="3" id="KW-1185">Reference proteome</keyword>
<dbReference type="EMBL" id="SMBX01000012">
    <property type="protein sequence ID" value="TCU93170.1"/>
    <property type="molecule type" value="Genomic_DNA"/>
</dbReference>
<organism evidence="2 3">
    <name type="scientific">Paracandidimonas soli</name>
    <dbReference type="NCBI Taxonomy" id="1917182"/>
    <lineage>
        <taxon>Bacteria</taxon>
        <taxon>Pseudomonadati</taxon>
        <taxon>Pseudomonadota</taxon>
        <taxon>Betaproteobacteria</taxon>
        <taxon>Burkholderiales</taxon>
        <taxon>Alcaligenaceae</taxon>
        <taxon>Paracandidimonas</taxon>
    </lineage>
</organism>
<keyword evidence="2" id="KW-0675">Receptor</keyword>
<evidence type="ECO:0000256" key="1">
    <source>
        <dbReference type="ARBA" id="ARBA00006987"/>
    </source>
</evidence>
<accession>A0A4R3UR59</accession>
<dbReference type="InterPro" id="IPR005064">
    <property type="entry name" value="BUG"/>
</dbReference>
<dbReference type="InterPro" id="IPR042100">
    <property type="entry name" value="Bug_dom1"/>
</dbReference>
<evidence type="ECO:0000313" key="2">
    <source>
        <dbReference type="EMBL" id="TCU93170.1"/>
    </source>
</evidence>
<dbReference type="Pfam" id="PF03401">
    <property type="entry name" value="TctC"/>
    <property type="match status" value="1"/>
</dbReference>
<dbReference type="PANTHER" id="PTHR42928">
    <property type="entry name" value="TRICARBOXYLATE-BINDING PROTEIN"/>
    <property type="match status" value="1"/>
</dbReference>
<dbReference type="PANTHER" id="PTHR42928:SF5">
    <property type="entry name" value="BLR1237 PROTEIN"/>
    <property type="match status" value="1"/>
</dbReference>
<proteinExistence type="inferred from homology"/>
<dbReference type="RefSeq" id="WP_243650935.1">
    <property type="nucleotide sequence ID" value="NZ_JBHRVM010000001.1"/>
</dbReference>
<dbReference type="AlphaFoldDB" id="A0A4R3UR59"/>
<name>A0A4R3UR59_9BURK</name>